<keyword evidence="4" id="KW-0411">Iron-sulfur</keyword>
<dbReference type="Pfam" id="PF04060">
    <property type="entry name" value="FeS"/>
    <property type="match status" value="1"/>
</dbReference>
<proteinExistence type="predicted"/>
<dbReference type="GO" id="GO:0046872">
    <property type="term" value="F:metal ion binding"/>
    <property type="evidence" value="ECO:0007669"/>
    <property type="project" value="UniProtKB-KW"/>
</dbReference>
<keyword evidence="3" id="KW-0408">Iron</keyword>
<keyword evidence="1" id="KW-0004">4Fe-4S</keyword>
<evidence type="ECO:0000256" key="4">
    <source>
        <dbReference type="ARBA" id="ARBA00023014"/>
    </source>
</evidence>
<evidence type="ECO:0000256" key="3">
    <source>
        <dbReference type="ARBA" id="ARBA00023004"/>
    </source>
</evidence>
<sequence>MSQFNNVMEILKLLEKSNCRKCDEPTCLAFAAKVFTGEKQLSDCPRIDPETAARHGVQEKKKTAYEVDVDRALETMKEKIARADLSEASSRTGGVFENGKLTLKIMGKDFSVDQNGKLYSDIHVNPWVAGPVLSYILNCEGRSLTGDWAPMRELPGGKDWARFFEHQCVRPLKKVADHYTDFFMDIVKLFNGRKTDLFFQSDMALVLSPLPLTPILICYWNPEEGMESDLKVFFDSSAGDNIGAEGLYSLGVGILRMFEKLSRRHGVTTS</sequence>
<dbReference type="Pfam" id="PF12654">
    <property type="entry name" value="DUF3786"/>
    <property type="match status" value="1"/>
</dbReference>
<dbReference type="PROSITE" id="PS51656">
    <property type="entry name" value="4FE4S"/>
    <property type="match status" value="1"/>
</dbReference>
<accession>A0A484HL33</accession>
<name>A0A484HL33_9BACT</name>
<evidence type="ECO:0000313" key="6">
    <source>
        <dbReference type="EMBL" id="VEN75126.1"/>
    </source>
</evidence>
<organism evidence="6">
    <name type="scientific">uncultured Desulfobacteraceae bacterium</name>
    <dbReference type="NCBI Taxonomy" id="218296"/>
    <lineage>
        <taxon>Bacteria</taxon>
        <taxon>Pseudomonadati</taxon>
        <taxon>Thermodesulfobacteriota</taxon>
        <taxon>Desulfobacteria</taxon>
        <taxon>Desulfobacterales</taxon>
        <taxon>Desulfobacteraceae</taxon>
        <taxon>environmental samples</taxon>
    </lineage>
</organism>
<dbReference type="InterPro" id="IPR024264">
    <property type="entry name" value="DUF3786"/>
</dbReference>
<dbReference type="EMBL" id="CAACVI010000049">
    <property type="protein sequence ID" value="VEN75126.1"/>
    <property type="molecule type" value="Genomic_DNA"/>
</dbReference>
<dbReference type="GO" id="GO:0051539">
    <property type="term" value="F:4 iron, 4 sulfur cluster binding"/>
    <property type="evidence" value="ECO:0007669"/>
    <property type="project" value="UniProtKB-KW"/>
</dbReference>
<gene>
    <name evidence="6" type="ORF">EPICR_60113</name>
</gene>
<evidence type="ECO:0000256" key="1">
    <source>
        <dbReference type="ARBA" id="ARBA00022485"/>
    </source>
</evidence>
<reference evidence="6" key="1">
    <citation type="submission" date="2019-01" db="EMBL/GenBank/DDBJ databases">
        <authorList>
            <consortium name="Genoscope - CEA"/>
            <person name="William W."/>
        </authorList>
    </citation>
    <scope>NUCLEOTIDE SEQUENCE</scope>
    <source>
        <strain evidence="6">CR-1</strain>
    </source>
</reference>
<dbReference type="Gene3D" id="1.10.15.40">
    <property type="entry name" value="Electron transport complex subunit B, putative Fe-S cluster"/>
    <property type="match status" value="1"/>
</dbReference>
<keyword evidence="2" id="KW-0479">Metal-binding</keyword>
<evidence type="ECO:0000259" key="5">
    <source>
        <dbReference type="PROSITE" id="PS51656"/>
    </source>
</evidence>
<dbReference type="AlphaFoldDB" id="A0A484HL33"/>
<evidence type="ECO:0000256" key="2">
    <source>
        <dbReference type="ARBA" id="ARBA00022723"/>
    </source>
</evidence>
<dbReference type="InterPro" id="IPR007202">
    <property type="entry name" value="4Fe-4S_dom"/>
</dbReference>
<protein>
    <submittedName>
        <fullName evidence="6">Fe-S cluster protein</fullName>
    </submittedName>
</protein>
<feature type="domain" description="4Fe-4S" evidence="5">
    <location>
        <begin position="1"/>
        <end position="61"/>
    </location>
</feature>